<reference evidence="2" key="1">
    <citation type="submission" date="2025-08" db="UniProtKB">
        <authorList>
            <consortium name="RefSeq"/>
        </authorList>
    </citation>
    <scope>IDENTIFICATION</scope>
    <source>
        <strain evidence="2">Airmid</strain>
    </source>
</reference>
<proteinExistence type="predicted"/>
<dbReference type="FunCoup" id="A0A6P6XZP9">
    <property type="interactions" value="125"/>
</dbReference>
<dbReference type="OrthoDB" id="10021476at2759"/>
<keyword evidence="1" id="KW-1185">Reference proteome</keyword>
<dbReference type="RefSeq" id="XP_027198772.1">
    <property type="nucleotide sequence ID" value="XM_027342971.1"/>
</dbReference>
<dbReference type="GO" id="GO:0003700">
    <property type="term" value="F:DNA-binding transcription factor activity"/>
    <property type="evidence" value="ECO:0007669"/>
    <property type="project" value="InterPro"/>
</dbReference>
<dbReference type="Gene3D" id="2.30.29.30">
    <property type="entry name" value="Pleckstrin-homology domain (PH domain)/Phosphotyrosine-binding domain (PTB)"/>
    <property type="match status" value="1"/>
</dbReference>
<dbReference type="AlphaFoldDB" id="A0A6P6XZP9"/>
<dbReference type="InParanoid" id="A0A6P6XZP9"/>
<dbReference type="PANTHER" id="PTHR20338">
    <property type="entry name" value="NUCLEAR RESPIRATORY FACTOR 1"/>
    <property type="match status" value="1"/>
</dbReference>
<accession>A0A6P6XZP9</accession>
<organism evidence="1 2">
    <name type="scientific">Dermatophagoides pteronyssinus</name>
    <name type="common">European house dust mite</name>
    <dbReference type="NCBI Taxonomy" id="6956"/>
    <lineage>
        <taxon>Eukaryota</taxon>
        <taxon>Metazoa</taxon>
        <taxon>Ecdysozoa</taxon>
        <taxon>Arthropoda</taxon>
        <taxon>Chelicerata</taxon>
        <taxon>Arachnida</taxon>
        <taxon>Acari</taxon>
        <taxon>Acariformes</taxon>
        <taxon>Sarcoptiformes</taxon>
        <taxon>Astigmata</taxon>
        <taxon>Psoroptidia</taxon>
        <taxon>Analgoidea</taxon>
        <taxon>Pyroglyphidae</taxon>
        <taxon>Dermatophagoidinae</taxon>
        <taxon>Dermatophagoides</taxon>
    </lineage>
</organism>
<dbReference type="InterPro" id="IPR039142">
    <property type="entry name" value="NRF1/Ewg"/>
</dbReference>
<evidence type="ECO:0000313" key="2">
    <source>
        <dbReference type="RefSeq" id="XP_027198772.1"/>
    </source>
</evidence>
<evidence type="ECO:0000313" key="1">
    <source>
        <dbReference type="Proteomes" id="UP000515146"/>
    </source>
</evidence>
<dbReference type="OMA" id="IRICMAE"/>
<name>A0A6P6XZP9_DERPT</name>
<dbReference type="CTD" id="35116"/>
<dbReference type="KEGG" id="dpte:113793007"/>
<dbReference type="GO" id="GO:0006357">
    <property type="term" value="P:regulation of transcription by RNA polymerase II"/>
    <property type="evidence" value="ECO:0007669"/>
    <property type="project" value="InterPro"/>
</dbReference>
<dbReference type="Proteomes" id="UP000515146">
    <property type="component" value="Unplaced"/>
</dbReference>
<protein>
    <submittedName>
        <fullName evidence="2">Uncharacterized protein LOC113793007</fullName>
    </submittedName>
</protein>
<dbReference type="InterPro" id="IPR011993">
    <property type="entry name" value="PH-like_dom_sf"/>
</dbReference>
<sequence length="385" mass="43790">MMAYRGRTLPPAPPPPFSKISSNRYSQYHSTTDSSLGNNLQDHHHNSIRSRSISNISRISNSNRSTESVPSRSSSISNSSANMDNDSFTPHSLSPTSRLLDEFETSKIEMFYRSHRTFVYVGQCLVTLLFTETELVDGGRQSRPKSKNWKQICHGVPVLLFNRGDTRSRDKRQIQICIAEHGTGFQLWTDIIDNLSNYHALKPTFHTMYLSMDHRKMAGFQFENQFAALEFFRQIEIVTDNPLNISLTGPKAAKKSGEKFRIFRKQRSKSVGRSSDIHKAPSNESSPFYDLPDHSRNNNHHKNKRLPGKMDISAPCLFQHVTSVNLHNFNQFDSTTPGHNNNSDDTIQSSSQSDFENCSRIRSDYSTPLQYHHNHRSTTSSSTSA</sequence>
<gene>
    <name evidence="2" type="primary">LOC113793007</name>
</gene>